<organism evidence="1 2">
    <name type="scientific">Fusarium decemcellulare</name>
    <dbReference type="NCBI Taxonomy" id="57161"/>
    <lineage>
        <taxon>Eukaryota</taxon>
        <taxon>Fungi</taxon>
        <taxon>Dikarya</taxon>
        <taxon>Ascomycota</taxon>
        <taxon>Pezizomycotina</taxon>
        <taxon>Sordariomycetes</taxon>
        <taxon>Hypocreomycetidae</taxon>
        <taxon>Hypocreales</taxon>
        <taxon>Nectriaceae</taxon>
        <taxon>Fusarium</taxon>
        <taxon>Fusarium decemcellulare species complex</taxon>
    </lineage>
</organism>
<dbReference type="Proteomes" id="UP001148629">
    <property type="component" value="Unassembled WGS sequence"/>
</dbReference>
<keyword evidence="2" id="KW-1185">Reference proteome</keyword>
<evidence type="ECO:0000313" key="2">
    <source>
        <dbReference type="Proteomes" id="UP001148629"/>
    </source>
</evidence>
<name>A0ACC1RMM1_9HYPO</name>
<comment type="caution">
    <text evidence="1">The sequence shown here is derived from an EMBL/GenBank/DDBJ whole genome shotgun (WGS) entry which is preliminary data.</text>
</comment>
<evidence type="ECO:0000313" key="1">
    <source>
        <dbReference type="EMBL" id="KAJ3521970.1"/>
    </source>
</evidence>
<reference evidence="1" key="1">
    <citation type="submission" date="2022-08" db="EMBL/GenBank/DDBJ databases">
        <title>Genome Sequence of Fusarium decemcellulare.</title>
        <authorList>
            <person name="Buettner E."/>
        </authorList>
    </citation>
    <scope>NUCLEOTIDE SEQUENCE</scope>
    <source>
        <strain evidence="1">Babe19</strain>
    </source>
</reference>
<protein>
    <submittedName>
        <fullName evidence="1">Uncharacterized protein</fullName>
    </submittedName>
</protein>
<proteinExistence type="predicted"/>
<accession>A0ACC1RMM1</accession>
<gene>
    <name evidence="1" type="ORF">NM208_g13060</name>
</gene>
<dbReference type="EMBL" id="JANRMS010002550">
    <property type="protein sequence ID" value="KAJ3521970.1"/>
    <property type="molecule type" value="Genomic_DNA"/>
</dbReference>
<sequence>MVGVSYNGASVMPIDPRDMNGTGMVGQAASMKKRADSPALLQTYMFVGRIDDDKMKDNMTMADLEGLIMPILTLTAKNSTGSTIRTNVSINEAAFLTGVFSRDVVMSDFSMAQAAVDEQVAGLKNGTCRFRAPRRATHGLPHSASSSQAYGSSSLWPPLGLAPMSASTTPRCTSGDSRLPFPGESGYECAGEETALKIIKARFLF</sequence>